<feature type="compositionally biased region" description="Low complexity" evidence="1">
    <location>
        <begin position="144"/>
        <end position="153"/>
    </location>
</feature>
<feature type="non-terminal residue" evidence="2">
    <location>
        <position position="1"/>
    </location>
</feature>
<feature type="compositionally biased region" description="Polar residues" evidence="1">
    <location>
        <begin position="94"/>
        <end position="108"/>
    </location>
</feature>
<comment type="caution">
    <text evidence="2">The sequence shown here is derived from an EMBL/GenBank/DDBJ whole genome shotgun (WGS) entry which is preliminary data.</text>
</comment>
<feature type="compositionally biased region" description="Basic residues" evidence="1">
    <location>
        <begin position="127"/>
        <end position="140"/>
    </location>
</feature>
<dbReference type="Proteomes" id="UP000023152">
    <property type="component" value="Unassembled WGS sequence"/>
</dbReference>
<protein>
    <submittedName>
        <fullName evidence="2">Uncharacterized protein</fullName>
    </submittedName>
</protein>
<evidence type="ECO:0000313" key="3">
    <source>
        <dbReference type="Proteomes" id="UP000023152"/>
    </source>
</evidence>
<evidence type="ECO:0000256" key="1">
    <source>
        <dbReference type="SAM" id="MobiDB-lite"/>
    </source>
</evidence>
<evidence type="ECO:0000313" key="2">
    <source>
        <dbReference type="EMBL" id="ETO01247.1"/>
    </source>
</evidence>
<reference evidence="2 3" key="1">
    <citation type="journal article" date="2013" name="Curr. Biol.">
        <title>The Genome of the Foraminiferan Reticulomyxa filosa.</title>
        <authorList>
            <person name="Glockner G."/>
            <person name="Hulsmann N."/>
            <person name="Schleicher M."/>
            <person name="Noegel A.A."/>
            <person name="Eichinger L."/>
            <person name="Gallinger C."/>
            <person name="Pawlowski J."/>
            <person name="Sierra R."/>
            <person name="Euteneuer U."/>
            <person name="Pillet L."/>
            <person name="Moustafa A."/>
            <person name="Platzer M."/>
            <person name="Groth M."/>
            <person name="Szafranski K."/>
            <person name="Schliwa M."/>
        </authorList>
    </citation>
    <scope>NUCLEOTIDE SEQUENCE [LARGE SCALE GENOMIC DNA]</scope>
</reference>
<feature type="region of interest" description="Disordered" evidence="1">
    <location>
        <begin position="90"/>
        <end position="153"/>
    </location>
</feature>
<dbReference type="EMBL" id="ASPP01038819">
    <property type="protein sequence ID" value="ETO01247.1"/>
    <property type="molecule type" value="Genomic_DNA"/>
</dbReference>
<gene>
    <name evidence="2" type="ORF">RFI_36193</name>
</gene>
<proteinExistence type="predicted"/>
<keyword evidence="3" id="KW-1185">Reference proteome</keyword>
<dbReference type="AlphaFoldDB" id="X6LJC6"/>
<sequence>TKIAFQAMQKLLQIARECPKKRKVCKYCGLANHEAAKCRNKDDPRKHKCVICRKQHPSDSVQYEVIRKAREKLGIKLTRKEDALLKKKPFQTIPIKSNVQQQAKNYSYTDAAKSQRLNDNENNNGSRKSKKRTNRKNKRKINNDQKQQNKIRC</sequence>
<accession>X6LJC6</accession>
<organism evidence="2 3">
    <name type="scientific">Reticulomyxa filosa</name>
    <dbReference type="NCBI Taxonomy" id="46433"/>
    <lineage>
        <taxon>Eukaryota</taxon>
        <taxon>Sar</taxon>
        <taxon>Rhizaria</taxon>
        <taxon>Retaria</taxon>
        <taxon>Foraminifera</taxon>
        <taxon>Monothalamids</taxon>
        <taxon>Reticulomyxidae</taxon>
        <taxon>Reticulomyxa</taxon>
    </lineage>
</organism>
<name>X6LJC6_RETFI</name>